<comment type="caution">
    <text evidence="2">The sequence shown here is derived from an EMBL/GenBank/DDBJ whole genome shotgun (WGS) entry which is preliminary data.</text>
</comment>
<dbReference type="OrthoDB" id="5898306at2759"/>
<evidence type="ECO:0000313" key="2">
    <source>
        <dbReference type="EMBL" id="CAD6193304.1"/>
    </source>
</evidence>
<organism evidence="2 3">
    <name type="scientific">Caenorhabditis auriculariae</name>
    <dbReference type="NCBI Taxonomy" id="2777116"/>
    <lineage>
        <taxon>Eukaryota</taxon>
        <taxon>Metazoa</taxon>
        <taxon>Ecdysozoa</taxon>
        <taxon>Nematoda</taxon>
        <taxon>Chromadorea</taxon>
        <taxon>Rhabditida</taxon>
        <taxon>Rhabditina</taxon>
        <taxon>Rhabditomorpha</taxon>
        <taxon>Rhabditoidea</taxon>
        <taxon>Rhabditidae</taxon>
        <taxon>Peloderinae</taxon>
        <taxon>Caenorhabditis</taxon>
    </lineage>
</organism>
<dbReference type="EMBL" id="CAJGYM010000034">
    <property type="protein sequence ID" value="CAD6193304.1"/>
    <property type="molecule type" value="Genomic_DNA"/>
</dbReference>
<dbReference type="Proteomes" id="UP000835052">
    <property type="component" value="Unassembled WGS sequence"/>
</dbReference>
<feature type="domain" description="Ubiquitin-like" evidence="1">
    <location>
        <begin position="1"/>
        <end position="70"/>
    </location>
</feature>
<dbReference type="InterPro" id="IPR000626">
    <property type="entry name" value="Ubiquitin-like_dom"/>
</dbReference>
<keyword evidence="3" id="KW-1185">Reference proteome</keyword>
<sequence>MKIFVELKDHEDKLHQEFEWNAIGQGEISQLKDQIKLVFSIDHVFQQLSYNGALIRADTVKEAGLKDKETCVVKHALIQNWAVFLQRYRRLKSLRTSDEQGDMAHSLLGMVDILKTGGFFACYVNIHTVCDEICADVDGKTIIIDFAIPFREGYQRENVCQLVREGTPAPVDTLVNDVANRELRKVVEACSSDERIKIARTAIDKWNLMDSIEIAKVRTNTVKEIMEAQGITIEKTEDFAQYFADVKFNCSLFL</sequence>
<reference evidence="2" key="1">
    <citation type="submission" date="2020-10" db="EMBL/GenBank/DDBJ databases">
        <authorList>
            <person name="Kikuchi T."/>
        </authorList>
    </citation>
    <scope>NUCLEOTIDE SEQUENCE</scope>
    <source>
        <strain evidence="2">NKZ352</strain>
    </source>
</reference>
<gene>
    <name evidence="2" type="ORF">CAUJ_LOCUS9223</name>
</gene>
<protein>
    <recommendedName>
        <fullName evidence="1">Ubiquitin-like domain-containing protein</fullName>
    </recommendedName>
</protein>
<evidence type="ECO:0000313" key="3">
    <source>
        <dbReference type="Proteomes" id="UP000835052"/>
    </source>
</evidence>
<accession>A0A8S1HCE8</accession>
<proteinExistence type="predicted"/>
<dbReference type="AlphaFoldDB" id="A0A8S1HCE8"/>
<evidence type="ECO:0000259" key="1">
    <source>
        <dbReference type="PROSITE" id="PS50053"/>
    </source>
</evidence>
<dbReference type="PROSITE" id="PS50053">
    <property type="entry name" value="UBIQUITIN_2"/>
    <property type="match status" value="1"/>
</dbReference>
<name>A0A8S1HCE8_9PELO</name>